<organism evidence="1 2">
    <name type="scientific">Limosilactobacillus frumenti DSM 13145</name>
    <dbReference type="NCBI Taxonomy" id="1423746"/>
    <lineage>
        <taxon>Bacteria</taxon>
        <taxon>Bacillati</taxon>
        <taxon>Bacillota</taxon>
        <taxon>Bacilli</taxon>
        <taxon>Lactobacillales</taxon>
        <taxon>Lactobacillaceae</taxon>
        <taxon>Limosilactobacillus</taxon>
    </lineage>
</organism>
<evidence type="ECO:0000313" key="1">
    <source>
        <dbReference type="EMBL" id="KRL27040.1"/>
    </source>
</evidence>
<dbReference type="PIRSF" id="PIRSF018637">
    <property type="entry name" value="TrmK"/>
    <property type="match status" value="1"/>
</dbReference>
<dbReference type="STRING" id="1423746.FD27_GL000787"/>
<gene>
    <name evidence="1" type="ORF">FD27_GL000787</name>
</gene>
<dbReference type="GO" id="GO:0160105">
    <property type="term" value="F:tRNA (adenine(22)-N1)-methyltransferase activity"/>
    <property type="evidence" value="ECO:0007669"/>
    <property type="project" value="InterPro"/>
</dbReference>
<keyword evidence="1" id="KW-0808">Transferase</keyword>
<reference evidence="1 2" key="1">
    <citation type="journal article" date="2015" name="Genome Announc.">
        <title>Expanding the biotechnology potential of lactobacilli through comparative genomics of 213 strains and associated genera.</title>
        <authorList>
            <person name="Sun Z."/>
            <person name="Harris H.M."/>
            <person name="McCann A."/>
            <person name="Guo C."/>
            <person name="Argimon S."/>
            <person name="Zhang W."/>
            <person name="Yang X."/>
            <person name="Jeffery I.B."/>
            <person name="Cooney J.C."/>
            <person name="Kagawa T.F."/>
            <person name="Liu W."/>
            <person name="Song Y."/>
            <person name="Salvetti E."/>
            <person name="Wrobel A."/>
            <person name="Rasinkangas P."/>
            <person name="Parkhill J."/>
            <person name="Rea M.C."/>
            <person name="O'Sullivan O."/>
            <person name="Ritari J."/>
            <person name="Douillard F.P."/>
            <person name="Paul Ross R."/>
            <person name="Yang R."/>
            <person name="Briner A.E."/>
            <person name="Felis G.E."/>
            <person name="de Vos W.M."/>
            <person name="Barrangou R."/>
            <person name="Klaenhammer T.R."/>
            <person name="Caufield P.W."/>
            <person name="Cui Y."/>
            <person name="Zhang H."/>
            <person name="O'Toole P.W."/>
        </authorList>
    </citation>
    <scope>NUCLEOTIDE SEQUENCE [LARGE SCALE GENOMIC DNA]</scope>
    <source>
        <strain evidence="1 2">DSM 13145</strain>
    </source>
</reference>
<name>A0A0R1P372_9LACO</name>
<keyword evidence="2" id="KW-1185">Reference proteome</keyword>
<comment type="caution">
    <text evidence="1">The sequence shown here is derived from an EMBL/GenBank/DDBJ whole genome shotgun (WGS) entry which is preliminary data.</text>
</comment>
<evidence type="ECO:0000313" key="2">
    <source>
        <dbReference type="Proteomes" id="UP000051445"/>
    </source>
</evidence>
<dbReference type="EMBL" id="AZER01000016">
    <property type="protein sequence ID" value="KRL27040.1"/>
    <property type="molecule type" value="Genomic_DNA"/>
</dbReference>
<dbReference type="Gene3D" id="1.10.287.1890">
    <property type="match status" value="1"/>
</dbReference>
<accession>A0A0R1P372</accession>
<dbReference type="GO" id="GO:0032259">
    <property type="term" value="P:methylation"/>
    <property type="evidence" value="ECO:0007669"/>
    <property type="project" value="UniProtKB-KW"/>
</dbReference>
<sequence>MASYVPQNARLADIGSDHAYLPAALALQGKIDYAVAGEVVKGPYENAVHEINSLKLSNVIHPRLADGLTAITDDDRIDTVTIAGMGGSLIAQILDTNPRKLAGVKRLVLQPNIGELRLRKWLMVHRFQIMAEQIIADDGHIYEVIVAEPSLVPFTYSQFELTFGPLLLEQRGPVFDQKWQQEFKRQQKVLKQIETAPVPPADKVSQLRRYLNLIKEVLNHDEGN</sequence>
<dbReference type="Gene3D" id="3.40.50.150">
    <property type="entry name" value="Vaccinia Virus protein VP39"/>
    <property type="match status" value="1"/>
</dbReference>
<dbReference type="InterPro" id="IPR006901">
    <property type="entry name" value="TrmK"/>
</dbReference>
<dbReference type="Pfam" id="PF04816">
    <property type="entry name" value="TrmK"/>
    <property type="match status" value="1"/>
</dbReference>
<dbReference type="PANTHER" id="PTHR38451:SF1">
    <property type="entry name" value="TRNA (ADENINE(22)-N(1))-METHYLTRANSFERASE"/>
    <property type="match status" value="1"/>
</dbReference>
<dbReference type="AlphaFoldDB" id="A0A0R1P372"/>
<keyword evidence="1" id="KW-0489">Methyltransferase</keyword>
<dbReference type="PATRIC" id="fig|1423746.3.peg.795"/>
<proteinExistence type="predicted"/>
<dbReference type="SUPFAM" id="SSF53335">
    <property type="entry name" value="S-adenosyl-L-methionine-dependent methyltransferases"/>
    <property type="match status" value="1"/>
</dbReference>
<dbReference type="InterPro" id="IPR029063">
    <property type="entry name" value="SAM-dependent_MTases_sf"/>
</dbReference>
<dbReference type="PANTHER" id="PTHR38451">
    <property type="entry name" value="TRNA (ADENINE(22)-N(1))-METHYLTRANSFERASE"/>
    <property type="match status" value="1"/>
</dbReference>
<protein>
    <submittedName>
        <fullName evidence="1">S-adenosyl-L-methionine-dependent methyltransferase</fullName>
    </submittedName>
</protein>
<dbReference type="Proteomes" id="UP000051445">
    <property type="component" value="Unassembled WGS sequence"/>
</dbReference>